<dbReference type="GO" id="GO:0005576">
    <property type="term" value="C:extracellular region"/>
    <property type="evidence" value="ECO:0007669"/>
    <property type="project" value="UniProtKB-SubCell"/>
</dbReference>
<dbReference type="InterPro" id="IPR001343">
    <property type="entry name" value="Hemolysn_Ca-bd"/>
</dbReference>
<dbReference type="PANTHER" id="PTHR38340">
    <property type="entry name" value="S-LAYER PROTEIN"/>
    <property type="match status" value="1"/>
</dbReference>
<dbReference type="SUPFAM" id="SSF51120">
    <property type="entry name" value="beta-Roll"/>
    <property type="match status" value="1"/>
</dbReference>
<dbReference type="PRINTS" id="PR00313">
    <property type="entry name" value="CABNDNGRPT"/>
</dbReference>
<dbReference type="InterPro" id="IPR018511">
    <property type="entry name" value="Hemolysin-typ_Ca-bd_CS"/>
</dbReference>
<keyword evidence="2" id="KW-0964">Secreted</keyword>
<dbReference type="Pfam" id="PF00353">
    <property type="entry name" value="HemolysinCabind"/>
    <property type="match status" value="4"/>
</dbReference>
<evidence type="ECO:0000256" key="2">
    <source>
        <dbReference type="ARBA" id="ARBA00022525"/>
    </source>
</evidence>
<protein>
    <recommendedName>
        <fullName evidence="6">Calcium-binding protein</fullName>
    </recommendedName>
</protein>
<dbReference type="Proteomes" id="UP000053244">
    <property type="component" value="Unassembled WGS sequence"/>
</dbReference>
<comment type="subcellular location">
    <subcellularLocation>
        <location evidence="1">Secreted</location>
    </subcellularLocation>
</comment>
<keyword evidence="3" id="KW-0732">Signal</keyword>
<proteinExistence type="predicted"/>
<dbReference type="EMBL" id="LLZH01000006">
    <property type="protein sequence ID" value="KUL42044.1"/>
    <property type="molecule type" value="Genomic_DNA"/>
</dbReference>
<evidence type="ECO:0000256" key="1">
    <source>
        <dbReference type="ARBA" id="ARBA00004613"/>
    </source>
</evidence>
<comment type="caution">
    <text evidence="4">The sequence shown here is derived from an EMBL/GenBank/DDBJ whole genome shotgun (WGS) entry which is preliminary data.</text>
</comment>
<evidence type="ECO:0008006" key="6">
    <source>
        <dbReference type="Google" id="ProtNLM"/>
    </source>
</evidence>
<dbReference type="AlphaFoldDB" id="A0A0X3VBR2"/>
<dbReference type="RefSeq" id="WP_067684727.1">
    <property type="nucleotide sequence ID" value="NZ_LLZH01000006.1"/>
</dbReference>
<organism evidence="4 5">
    <name type="scientific">Actinoplanes awajinensis subsp. mycoplanecinus</name>
    <dbReference type="NCBI Taxonomy" id="135947"/>
    <lineage>
        <taxon>Bacteria</taxon>
        <taxon>Bacillati</taxon>
        <taxon>Actinomycetota</taxon>
        <taxon>Actinomycetes</taxon>
        <taxon>Micromonosporales</taxon>
        <taxon>Micromonosporaceae</taxon>
        <taxon>Actinoplanes</taxon>
    </lineage>
</organism>
<sequence>MFLINRKSLTAVGATAVAVFAATALFASPAQAATAGLARVSGTTIKFNALMSKANSLVITVSGRTVTLDDKVALKPGKGCKRVDSTKVKCTTSKKPTKISVALGDKNDRVTNKTSIYMLADGGAGNDTLIGGNGPDQLQGYTGIDKLYGGNGNDKLFGESGNDILNAGAGNDQVWGGTGNDKILGYAGRDQIAGDAGNDVISGGVGNDLIYGYAGNDRINGDAGDDEIYGDHYYSTAAGADTLSGGDGKDTLTGGNGVDSIIGGNGDDFLYGAYFDLNTGHPIGAAAADRLNGGANNDYCLSLGGAVYGACEVTGNPWASASASAATTNTPEISADVLKRLVSSTRW</sequence>
<feature type="signal peptide" evidence="3">
    <location>
        <begin position="1"/>
        <end position="32"/>
    </location>
</feature>
<name>A0A0X3VBR2_9ACTN</name>
<keyword evidence="5" id="KW-1185">Reference proteome</keyword>
<accession>A0A0X3VBR2</accession>
<dbReference type="PROSITE" id="PS00330">
    <property type="entry name" value="HEMOLYSIN_CALCIUM"/>
    <property type="match status" value="2"/>
</dbReference>
<dbReference type="Gene3D" id="2.150.10.10">
    <property type="entry name" value="Serralysin-like metalloprotease, C-terminal"/>
    <property type="match status" value="3"/>
</dbReference>
<dbReference type="PANTHER" id="PTHR38340:SF1">
    <property type="entry name" value="S-LAYER PROTEIN"/>
    <property type="match status" value="1"/>
</dbReference>
<evidence type="ECO:0000313" key="5">
    <source>
        <dbReference type="Proteomes" id="UP000053244"/>
    </source>
</evidence>
<feature type="chain" id="PRO_5007055760" description="Calcium-binding protein" evidence="3">
    <location>
        <begin position="33"/>
        <end position="347"/>
    </location>
</feature>
<evidence type="ECO:0000313" key="4">
    <source>
        <dbReference type="EMBL" id="KUL42044.1"/>
    </source>
</evidence>
<reference evidence="4 5" key="1">
    <citation type="submission" date="2015-10" db="EMBL/GenBank/DDBJ databases">
        <authorList>
            <person name="Gilbert D.G."/>
        </authorList>
    </citation>
    <scope>NUCLEOTIDE SEQUENCE [LARGE SCALE GENOMIC DNA]</scope>
    <source>
        <strain evidence="4 5">NRRL B-16712</strain>
    </source>
</reference>
<gene>
    <name evidence="4" type="ORF">ADL15_02540</name>
</gene>
<evidence type="ECO:0000256" key="3">
    <source>
        <dbReference type="SAM" id="SignalP"/>
    </source>
</evidence>
<dbReference type="GO" id="GO:0005509">
    <property type="term" value="F:calcium ion binding"/>
    <property type="evidence" value="ECO:0007669"/>
    <property type="project" value="InterPro"/>
</dbReference>
<dbReference type="InterPro" id="IPR011049">
    <property type="entry name" value="Serralysin-like_metalloprot_C"/>
</dbReference>
<dbReference type="InterPro" id="IPR050557">
    <property type="entry name" value="RTX_toxin/Mannuronan_C5-epim"/>
</dbReference>